<feature type="domain" description="S phase cyclin A-associated protein in the endoplasmic reticulum N-terminal" evidence="3">
    <location>
        <begin position="448"/>
        <end position="532"/>
    </location>
</feature>
<feature type="compositionally biased region" description="Basic and acidic residues" evidence="2">
    <location>
        <begin position="1526"/>
        <end position="1535"/>
    </location>
</feature>
<reference evidence="4" key="1">
    <citation type="journal article" date="2023" name="Plant Biotechnol. J.">
        <title>Chromosome-level wild Hevea brasiliensis genome provides new tools for genomic-assisted breeding and valuable loci to elevate rubber yield.</title>
        <authorList>
            <person name="Cheng H."/>
            <person name="Song X."/>
            <person name="Hu Y."/>
            <person name="Wu T."/>
            <person name="Yang Q."/>
            <person name="An Z."/>
            <person name="Feng S."/>
            <person name="Deng Z."/>
            <person name="Wu W."/>
            <person name="Zeng X."/>
            <person name="Tu M."/>
            <person name="Wang X."/>
            <person name="Huang H."/>
        </authorList>
    </citation>
    <scope>NUCLEOTIDE SEQUENCE</scope>
    <source>
        <strain evidence="4">MT/VB/25A 57/8</strain>
    </source>
</reference>
<feature type="region of interest" description="Disordered" evidence="2">
    <location>
        <begin position="1511"/>
        <end position="1546"/>
    </location>
</feature>
<feature type="compositionally biased region" description="Polar residues" evidence="2">
    <location>
        <begin position="43"/>
        <end position="68"/>
    </location>
</feature>
<proteinExistence type="predicted"/>
<evidence type="ECO:0000313" key="5">
    <source>
        <dbReference type="Proteomes" id="UP001174677"/>
    </source>
</evidence>
<dbReference type="Proteomes" id="UP001174677">
    <property type="component" value="Chromosome 17"/>
</dbReference>
<keyword evidence="5" id="KW-1185">Reference proteome</keyword>
<feature type="coiled-coil region" evidence="1">
    <location>
        <begin position="743"/>
        <end position="777"/>
    </location>
</feature>
<dbReference type="InterPro" id="IPR032446">
    <property type="entry name" value="SCAPER_N"/>
</dbReference>
<evidence type="ECO:0000313" key="4">
    <source>
        <dbReference type="EMBL" id="KAJ9140519.1"/>
    </source>
</evidence>
<sequence length="1622" mass="180138">MENIGEAVDDQDSGWFEVKKKHRSSAKFSIKSWSGGFLGKNGSGHQLTQSSLGEKSGNLHGQSGSQLPKTGANLSIRGHDDVDNYASVSNKGGNGVICTDKSVGKQDNEYGKLSDLFKILDTDKPDVASKIKWGDLEDDFLVMHHYNNSRADVKFADTGGNDLVAGKVEGNCHLVSEAFSCTDLEENKLMTKSVDFDIFSDQTTAPTNEEGIIEMNCKDVCEMIVPNDVSNRKEMHSKQSKPTENYLSYTFQSGEAWIVLKLQVPVVLPEVNNSEVSDVSVKCRNLAVVAQDSGSILTGKCEPEISGHAGIMVKLQLPVASVVNESNPSELPVANGNSGAVAIHLGGELLPPVKSDPEISRDSEIVVKLQLPAISEVNESLISEVHDINGNSNPAVAAQDCESLASEKCGPELLGESRVTVSVEDCGINNEMLKAQIMSPLEEGDTGESKERFREQLWCFLFENLNGAVDELYLVGGLECDVEQMKEAILEFENVKKSSSQSFDGIPVPLKSDHRRPHALSWEVRRMTSSPHREEILSSSLEAFKKIQKERANMLAANNGKNLVLECSNRQHVSDGNVRKKQSGGSVFSQSSLNGEKRNVELGRSDKVNFVQNGHDHPHNSSSSYGIPWLPLRDSAAASVAGKCKRENTIEKNLKSTDPPWKHIAPSEKDKEKRNSSSWKSMDAWKEKRNWEDILSSPFRVSSLLSHSPGMGRKSAERARILHDKLMFPEKKKKKKKTALDLKKEAEEKHAWAMRIRSELENERVQKLQRASEKTNRVKEWQAVHTMKLREGIYAHHQRSESRHEAFLAQVVRRAGDESSKVKEVRFITYLNEENKKLIKEAVLERRKLIEAEKLQRVAETQREKEEAQVRREEECKSSSAALEARAVEQLRRREERANAQQEEAELLAQKLAERLSEREHRCKFYLEQIWERAYMDFRDQSPPLLCRSMNKEGQGRSTPTNSGEVYQENSVAGAGGSTSTLATGNIKKFWQRLMALKYEFPEPPFGSQNTGIGIQLQWQLQEQNLGGGFKNSKNFDRQEKKGLQFLEEKEPELQASRQAGLLNFIASALPASHTSKPEVCQVMIHLIKFLQVVLSVPANRSYFLAQNLLPPIIPMLSTAFENYIKIAASLNGPGISNLPSSKTSVENFESISELLDNFLWIVGAVIGHTSSDERELQMQGGLLELLIAYQVVHWLRDLFALYERPPVEGSPFPSSILLSIHLLVVLTYRPKTYCSIDWESSPIETVLGFDNQEAKPAEIAVFEHSSANMTFKECRTLLSVLNGSALVSSPDVSEDRPLHESCSINKSEDSLSIGKDGGKKSTYSSAELNYANINSRDVPDESEKILIEEKDGKHLVNVGVEQKKNNMSIKPPASFLLSAISETGLVSLPSLLTAVLLQANNRLSSEQVGLLLHESLLLLGYFALFCPENQAVLRWGKSPTILHKVYDLPFVFFSDPELMSVLGGMLVAACYGCEQNRSVVLQELSMDMILSLLTSCKSVSQAVGANQTMENLPIKDSGESNRQNSELKKSHGDIPSRSNRYNTKSTRVSLGKATVLGNGVKSGKMRSHRDSKATKIGEEMALKHSPLAPETSLMLHSRFPSSFLDRVEQFFSAGIASMGEV</sequence>
<dbReference type="PANTHER" id="PTHR31434:SF2">
    <property type="entry name" value="S PHASE CYCLIN A-ASSOCIATED PROTEIN IN THE ENDOPLASMIC RETICULUM"/>
    <property type="match status" value="1"/>
</dbReference>
<dbReference type="Pfam" id="PF16501">
    <property type="entry name" value="SCAPER_N"/>
    <property type="match status" value="1"/>
</dbReference>
<gene>
    <name evidence="4" type="ORF">P3X46_031158</name>
</gene>
<dbReference type="EMBL" id="JARPOI010000017">
    <property type="protein sequence ID" value="KAJ9140519.1"/>
    <property type="molecule type" value="Genomic_DNA"/>
</dbReference>
<feature type="region of interest" description="Disordered" evidence="2">
    <location>
        <begin position="575"/>
        <end position="599"/>
    </location>
</feature>
<organism evidence="4 5">
    <name type="scientific">Hevea brasiliensis</name>
    <name type="common">Para rubber tree</name>
    <name type="synonym">Siphonia brasiliensis</name>
    <dbReference type="NCBI Taxonomy" id="3981"/>
    <lineage>
        <taxon>Eukaryota</taxon>
        <taxon>Viridiplantae</taxon>
        <taxon>Streptophyta</taxon>
        <taxon>Embryophyta</taxon>
        <taxon>Tracheophyta</taxon>
        <taxon>Spermatophyta</taxon>
        <taxon>Magnoliopsida</taxon>
        <taxon>eudicotyledons</taxon>
        <taxon>Gunneridae</taxon>
        <taxon>Pentapetalae</taxon>
        <taxon>rosids</taxon>
        <taxon>fabids</taxon>
        <taxon>Malpighiales</taxon>
        <taxon>Euphorbiaceae</taxon>
        <taxon>Crotonoideae</taxon>
        <taxon>Micrandreae</taxon>
        <taxon>Hevea</taxon>
    </lineage>
</organism>
<accession>A0ABQ9KJG9</accession>
<evidence type="ECO:0000256" key="2">
    <source>
        <dbReference type="SAM" id="MobiDB-lite"/>
    </source>
</evidence>
<feature type="region of interest" description="Disordered" evidence="2">
    <location>
        <begin position="648"/>
        <end position="679"/>
    </location>
</feature>
<protein>
    <recommendedName>
        <fullName evidence="3">S phase cyclin A-associated protein in the endoplasmic reticulum N-terminal domain-containing protein</fullName>
    </recommendedName>
</protein>
<dbReference type="PANTHER" id="PTHR31434">
    <property type="entry name" value="S PHASE CYCLIN A-ASSOCIATED PROTEIN IN THE ENDOPLASMIC RETICULUM"/>
    <property type="match status" value="1"/>
</dbReference>
<name>A0ABQ9KJG9_HEVBR</name>
<evidence type="ECO:0000259" key="3">
    <source>
        <dbReference type="Pfam" id="PF16501"/>
    </source>
</evidence>
<comment type="caution">
    <text evidence="4">The sequence shown here is derived from an EMBL/GenBank/DDBJ whole genome shotgun (WGS) entry which is preliminary data.</text>
</comment>
<feature type="compositionally biased region" description="Polar residues" evidence="2">
    <location>
        <begin position="1537"/>
        <end position="1546"/>
    </location>
</feature>
<feature type="coiled-coil region" evidence="1">
    <location>
        <begin position="849"/>
        <end position="915"/>
    </location>
</feature>
<keyword evidence="1" id="KW-0175">Coiled coil</keyword>
<feature type="compositionally biased region" description="Polar residues" evidence="2">
    <location>
        <begin position="583"/>
        <end position="594"/>
    </location>
</feature>
<feature type="compositionally biased region" description="Basic and acidic residues" evidence="2">
    <location>
        <begin position="665"/>
        <end position="675"/>
    </location>
</feature>
<feature type="region of interest" description="Disordered" evidence="2">
    <location>
        <begin position="42"/>
        <end position="72"/>
    </location>
</feature>
<evidence type="ECO:0000256" key="1">
    <source>
        <dbReference type="SAM" id="Coils"/>
    </source>
</evidence>